<comment type="caution">
    <text evidence="4">The sequence shown here is derived from an EMBL/GenBank/DDBJ whole genome shotgun (WGS) entry which is preliminary data.</text>
</comment>
<proteinExistence type="predicted"/>
<feature type="compositionally biased region" description="Acidic residues" evidence="2">
    <location>
        <begin position="93"/>
        <end position="102"/>
    </location>
</feature>
<evidence type="ECO:0000256" key="1">
    <source>
        <dbReference type="SAM" id="Coils"/>
    </source>
</evidence>
<gene>
    <name evidence="4" type="ORF">NEOLI_002662</name>
</gene>
<dbReference type="EMBL" id="LXFE01003116">
    <property type="protein sequence ID" value="OLL22517.1"/>
    <property type="molecule type" value="Genomic_DNA"/>
</dbReference>
<dbReference type="Proteomes" id="UP000186594">
    <property type="component" value="Unassembled WGS sequence"/>
</dbReference>
<dbReference type="AlphaFoldDB" id="A0A1U7LIP0"/>
<dbReference type="GO" id="GO:0003700">
    <property type="term" value="F:DNA-binding transcription factor activity"/>
    <property type="evidence" value="ECO:0007669"/>
    <property type="project" value="InterPro"/>
</dbReference>
<dbReference type="Gene3D" id="1.20.5.170">
    <property type="match status" value="1"/>
</dbReference>
<reference evidence="4 5" key="1">
    <citation type="submission" date="2016-04" db="EMBL/GenBank/DDBJ databases">
        <title>Evolutionary innovation and constraint leading to complex multicellularity in the Ascomycota.</title>
        <authorList>
            <person name="Cisse O."/>
            <person name="Nguyen A."/>
            <person name="Hewitt D.A."/>
            <person name="Jedd G."/>
            <person name="Stajich J.E."/>
        </authorList>
    </citation>
    <scope>NUCLEOTIDE SEQUENCE [LARGE SCALE GENOMIC DNA]</scope>
    <source>
        <strain evidence="4 5">DAH-3</strain>
    </source>
</reference>
<dbReference type="InterPro" id="IPR004827">
    <property type="entry name" value="bZIP"/>
</dbReference>
<evidence type="ECO:0000313" key="5">
    <source>
        <dbReference type="Proteomes" id="UP000186594"/>
    </source>
</evidence>
<organism evidence="4 5">
    <name type="scientific">Neolecta irregularis (strain DAH-3)</name>
    <dbReference type="NCBI Taxonomy" id="1198029"/>
    <lineage>
        <taxon>Eukaryota</taxon>
        <taxon>Fungi</taxon>
        <taxon>Dikarya</taxon>
        <taxon>Ascomycota</taxon>
        <taxon>Taphrinomycotina</taxon>
        <taxon>Neolectales</taxon>
        <taxon>Neolectaceae</taxon>
        <taxon>Neolecta</taxon>
    </lineage>
</organism>
<evidence type="ECO:0000256" key="2">
    <source>
        <dbReference type="SAM" id="MobiDB-lite"/>
    </source>
</evidence>
<dbReference type="PROSITE" id="PS00036">
    <property type="entry name" value="BZIP_BASIC"/>
    <property type="match status" value="1"/>
</dbReference>
<feature type="region of interest" description="Disordered" evidence="2">
    <location>
        <begin position="75"/>
        <end position="127"/>
    </location>
</feature>
<sequence>FHLSRQSRALAASSSTFCPFQKHPPPYQPPFSMAAQCHSNYHLNLHYSAKDVNPAAYLRANGTIDPSLVESFQTPATRSRAVKAVRVSPSIKEEDDDDDESFKDEPMSPVPELSAIPPRPSKKELDDEEVFLNSEEGKKLSSKERRQIRNKVSARNFRVRRKGLSPTSWSQSNHPEYINQLEELVQKQNSENSKLREQVIDLKRENRRITEVSNADLEKLKAENKKLAQDLLNLQIQQSQNIPQIPAPESMLPPSPPPFDTAVYNQLAKSWQQPQFFDNGPCKSPKDDFLASGPADVQWDEFAVWGVRIPEIRFNTESVITSTATNNLLHGAVKALQSLGIFVH</sequence>
<evidence type="ECO:0000313" key="4">
    <source>
        <dbReference type="EMBL" id="OLL22517.1"/>
    </source>
</evidence>
<name>A0A1U7LIP0_NEOID</name>
<accession>A0A1U7LIP0</accession>
<feature type="non-terminal residue" evidence="4">
    <location>
        <position position="1"/>
    </location>
</feature>
<feature type="domain" description="BZIP" evidence="3">
    <location>
        <begin position="145"/>
        <end position="160"/>
    </location>
</feature>
<dbReference type="CDD" id="cd14810">
    <property type="entry name" value="bZIP_u1"/>
    <property type="match status" value="1"/>
</dbReference>
<feature type="coiled-coil region" evidence="1">
    <location>
        <begin position="178"/>
        <end position="237"/>
    </location>
</feature>
<protein>
    <submittedName>
        <fullName evidence="4">Cyclic AMP-responsive element-binding protein 3-like protein 4</fullName>
    </submittedName>
</protein>
<dbReference type="STRING" id="1198029.A0A1U7LIP0"/>
<keyword evidence="1" id="KW-0175">Coiled coil</keyword>
<keyword evidence="5" id="KW-1185">Reference proteome</keyword>
<dbReference type="SMART" id="SM00338">
    <property type="entry name" value="BRLZ"/>
    <property type="match status" value="1"/>
</dbReference>
<evidence type="ECO:0000259" key="3">
    <source>
        <dbReference type="PROSITE" id="PS00036"/>
    </source>
</evidence>
<dbReference type="OrthoDB" id="5571888at2759"/>